<gene>
    <name evidence="2" type="ORF">MM415A02425_0008</name>
</gene>
<name>A0A6M3JTA2_9ZZZZ</name>
<feature type="coiled-coil region" evidence="1">
    <location>
        <begin position="93"/>
        <end position="129"/>
    </location>
</feature>
<reference evidence="2" key="1">
    <citation type="submission" date="2020-03" db="EMBL/GenBank/DDBJ databases">
        <title>The deep terrestrial virosphere.</title>
        <authorList>
            <person name="Holmfeldt K."/>
            <person name="Nilsson E."/>
            <person name="Simone D."/>
            <person name="Lopez-Fernandez M."/>
            <person name="Wu X."/>
            <person name="de Brujin I."/>
            <person name="Lundin D."/>
            <person name="Andersson A."/>
            <person name="Bertilsson S."/>
            <person name="Dopson M."/>
        </authorList>
    </citation>
    <scope>NUCLEOTIDE SEQUENCE</scope>
    <source>
        <strain evidence="2">MM415A02425</strain>
    </source>
</reference>
<protein>
    <submittedName>
        <fullName evidence="2">Uncharacterized protein</fullName>
    </submittedName>
</protein>
<accession>A0A6M3JTA2</accession>
<sequence>MEAIIIKKYEAQGNQLLMEAQSIMIVDDTTRELAAEFTANCRKTIKNIEAEFKPDIEKAHQLHKDLLARMKRLTLPFVEAQTVVDGEIRREWLERERERREAERKAMMEAEAERKRQEAQLAQEAAEAIAEGDMEKAEVLADSEVVVQPIQPTPVVTKTTQSNAGSTTVRKDIDVELVDKQVVITAVGDGKLPDTFLDVNLGVAKRYAKASGLTHMQGFRITETAVVSGRTR</sequence>
<proteinExistence type="predicted"/>
<dbReference type="AlphaFoldDB" id="A0A6M3JTA2"/>
<evidence type="ECO:0000256" key="1">
    <source>
        <dbReference type="SAM" id="Coils"/>
    </source>
</evidence>
<keyword evidence="1" id="KW-0175">Coiled coil</keyword>
<evidence type="ECO:0000313" key="2">
    <source>
        <dbReference type="EMBL" id="QJA73236.1"/>
    </source>
</evidence>
<organism evidence="2">
    <name type="scientific">viral metagenome</name>
    <dbReference type="NCBI Taxonomy" id="1070528"/>
    <lineage>
        <taxon>unclassified sequences</taxon>
        <taxon>metagenomes</taxon>
        <taxon>organismal metagenomes</taxon>
    </lineage>
</organism>
<dbReference type="EMBL" id="MT142012">
    <property type="protein sequence ID" value="QJA73236.1"/>
    <property type="molecule type" value="Genomic_DNA"/>
</dbReference>